<feature type="compositionally biased region" description="Polar residues" evidence="1">
    <location>
        <begin position="224"/>
        <end position="233"/>
    </location>
</feature>
<dbReference type="AlphaFoldDB" id="A0A7T0C466"/>
<evidence type="ECO:0000313" key="3">
    <source>
        <dbReference type="Proteomes" id="UP000594464"/>
    </source>
</evidence>
<gene>
    <name evidence="2" type="ORF">G3M78_12865</name>
</gene>
<dbReference type="EMBL" id="CP048620">
    <property type="protein sequence ID" value="QPJ66236.1"/>
    <property type="molecule type" value="Genomic_DNA"/>
</dbReference>
<reference evidence="3" key="1">
    <citation type="submission" date="2020-02" db="EMBL/GenBank/DDBJ databases">
        <title>Genomic and physiological characterization of two novel Nitrospinaceae genera.</title>
        <authorList>
            <person name="Mueller A.J."/>
            <person name="Jung M.-Y."/>
            <person name="Strachan C.R."/>
            <person name="Herbold C.W."/>
            <person name="Kirkegaard R.H."/>
            <person name="Daims H."/>
        </authorList>
    </citation>
    <scope>NUCLEOTIDE SEQUENCE [LARGE SCALE GENOMIC DNA]</scope>
</reference>
<protein>
    <submittedName>
        <fullName evidence="2">Uncharacterized protein</fullName>
    </submittedName>
</protein>
<proteinExistence type="predicted"/>
<dbReference type="Proteomes" id="UP000594464">
    <property type="component" value="Chromosome"/>
</dbReference>
<evidence type="ECO:0000313" key="2">
    <source>
        <dbReference type="EMBL" id="QPJ66236.1"/>
    </source>
</evidence>
<feature type="region of interest" description="Disordered" evidence="1">
    <location>
        <begin position="208"/>
        <end position="260"/>
    </location>
</feature>
<name>A0A7T0C466_9BACT</name>
<sequence length="260" mass="28084">MPAINLILGTLILVIVALGVKTWTHPKYPSRVDGQTVSIAPKIFEELKLSRKIISPDVVNQVTSKNLFRQQRAEYIPPPPPPASVSESATAVAQVPATPPPTLELKGVMLINGKNIAILDGEFSVRDTNNVVSKKPVKRKGYSVGDQIGDYRVEQIERSHVTLSNQQGSALIVPLNKRTATETIGRRGNELYHKAKNFSPNDLKIKHIKKKSPPIPKPAETRTETPSTPQRTQGIAPAPVASAPPPVAIAPPAHVSGGAW</sequence>
<dbReference type="KEGG" id="nva:G3M78_12865"/>
<evidence type="ECO:0000256" key="1">
    <source>
        <dbReference type="SAM" id="MobiDB-lite"/>
    </source>
</evidence>
<organism evidence="2 3">
    <name type="scientific">Candidatus Nitrohelix vancouverensis</name>
    <dbReference type="NCBI Taxonomy" id="2705534"/>
    <lineage>
        <taxon>Bacteria</taxon>
        <taxon>Pseudomonadati</taxon>
        <taxon>Nitrospinota/Tectimicrobiota group</taxon>
        <taxon>Nitrospinota</taxon>
        <taxon>Nitrospinia</taxon>
        <taxon>Nitrospinales</taxon>
        <taxon>Nitrospinaceae</taxon>
        <taxon>Candidatus Nitrohelix</taxon>
    </lineage>
</organism>
<accession>A0A7T0C466</accession>